<evidence type="ECO:0008006" key="10">
    <source>
        <dbReference type="Google" id="ProtNLM"/>
    </source>
</evidence>
<dbReference type="InterPro" id="IPR019108">
    <property type="entry name" value="Caa3_assmbl_CtaG-rel"/>
</dbReference>
<keyword evidence="5 6" id="KW-0472">Membrane</keyword>
<evidence type="ECO:0000256" key="4">
    <source>
        <dbReference type="ARBA" id="ARBA00022989"/>
    </source>
</evidence>
<feature type="transmembrane region" description="Helical" evidence="6">
    <location>
        <begin position="187"/>
        <end position="203"/>
    </location>
</feature>
<evidence type="ECO:0000256" key="3">
    <source>
        <dbReference type="ARBA" id="ARBA00022692"/>
    </source>
</evidence>
<feature type="transmembrane region" description="Helical" evidence="6">
    <location>
        <begin position="104"/>
        <end position="126"/>
    </location>
</feature>
<feature type="transmembrane region" description="Helical" evidence="6">
    <location>
        <begin position="256"/>
        <end position="281"/>
    </location>
</feature>
<feature type="signal peptide" evidence="7">
    <location>
        <begin position="1"/>
        <end position="21"/>
    </location>
</feature>
<evidence type="ECO:0000256" key="5">
    <source>
        <dbReference type="ARBA" id="ARBA00023136"/>
    </source>
</evidence>
<keyword evidence="2" id="KW-1003">Cell membrane</keyword>
<dbReference type="GO" id="GO:0005886">
    <property type="term" value="C:plasma membrane"/>
    <property type="evidence" value="ECO:0007669"/>
    <property type="project" value="UniProtKB-SubCell"/>
</dbReference>
<dbReference type="Proteomes" id="UP000077098">
    <property type="component" value="Unassembled WGS sequence"/>
</dbReference>
<comment type="caution">
    <text evidence="8">The sequence shown here is derived from an EMBL/GenBank/DDBJ whole genome shotgun (WGS) entry which is preliminary data.</text>
</comment>
<evidence type="ECO:0000313" key="8">
    <source>
        <dbReference type="EMBL" id="OAE40430.1"/>
    </source>
</evidence>
<feature type="transmembrane region" description="Helical" evidence="6">
    <location>
        <begin position="65"/>
        <end position="84"/>
    </location>
</feature>
<accession>A0A176X2A9</accession>
<keyword evidence="7" id="KW-0732">Signal</keyword>
<proteinExistence type="predicted"/>
<feature type="chain" id="PRO_5008053045" description="Cytochrome c oxidase assembly protein" evidence="7">
    <location>
        <begin position="22"/>
        <end position="297"/>
    </location>
</feature>
<evidence type="ECO:0000313" key="9">
    <source>
        <dbReference type="Proteomes" id="UP000077098"/>
    </source>
</evidence>
<reference evidence="8 9" key="1">
    <citation type="submission" date="2016-05" db="EMBL/GenBank/DDBJ databases">
        <authorList>
            <person name="Lavstsen T."/>
            <person name="Jespersen J.S."/>
        </authorList>
    </citation>
    <scope>NUCLEOTIDE SEQUENCE [LARGE SCALE GENOMIC DNA]</scope>
    <source>
        <strain evidence="8 9">KCJ1736</strain>
    </source>
</reference>
<keyword evidence="3 6" id="KW-0812">Transmembrane</keyword>
<evidence type="ECO:0000256" key="7">
    <source>
        <dbReference type="SAM" id="SignalP"/>
    </source>
</evidence>
<dbReference type="Pfam" id="PF09678">
    <property type="entry name" value="Caa3_CtaG"/>
    <property type="match status" value="1"/>
</dbReference>
<feature type="transmembrane region" description="Helical" evidence="6">
    <location>
        <begin position="210"/>
        <end position="236"/>
    </location>
</feature>
<dbReference type="RefSeq" id="WP_063950182.1">
    <property type="nucleotide sequence ID" value="NZ_LXPS01000036.1"/>
</dbReference>
<evidence type="ECO:0000256" key="1">
    <source>
        <dbReference type="ARBA" id="ARBA00004651"/>
    </source>
</evidence>
<comment type="subcellular location">
    <subcellularLocation>
        <location evidence="1">Cell membrane</location>
        <topology evidence="1">Multi-pass membrane protein</topology>
    </subcellularLocation>
</comment>
<dbReference type="EMBL" id="LXPS01000036">
    <property type="protein sequence ID" value="OAE40430.1"/>
    <property type="molecule type" value="Genomic_DNA"/>
</dbReference>
<feature type="transmembrane region" description="Helical" evidence="6">
    <location>
        <begin position="147"/>
        <end position="167"/>
    </location>
</feature>
<organism evidence="8 9">
    <name type="scientific">Agrobacterium tumefaciens</name>
    <dbReference type="NCBI Taxonomy" id="358"/>
    <lineage>
        <taxon>Bacteria</taxon>
        <taxon>Pseudomonadati</taxon>
        <taxon>Pseudomonadota</taxon>
        <taxon>Alphaproteobacteria</taxon>
        <taxon>Hyphomicrobiales</taxon>
        <taxon>Rhizobiaceae</taxon>
        <taxon>Rhizobium/Agrobacterium group</taxon>
        <taxon>Agrobacterium</taxon>
        <taxon>Agrobacterium tumefaciens complex</taxon>
    </lineage>
</organism>
<keyword evidence="4 6" id="KW-1133">Transmembrane helix</keyword>
<name>A0A176X2A9_AGRTU</name>
<dbReference type="AlphaFoldDB" id="A0A176X2A9"/>
<feature type="transmembrane region" description="Helical" evidence="6">
    <location>
        <begin position="35"/>
        <end position="53"/>
    </location>
</feature>
<sequence>MRALTLIIVVLASASPIAAHQGEEHASAATWTSDAWIVSPIILSAMLAGAGFLRLRRRSGKSREMTKSALAFYSGLLVLVAALVSPIHFMGEHLFTFHMIEHELVMAVAAPLIVLARPVGFVLWSVPRHVRHLIAAGMTAKPVRASWNLLAGGAVATTLHGAAIWVWHAPDIFDATVTDVTLHRLQHLSFVLTAILFWWSVLWRSGKGVAAWHLFVTMMHTSILGALIALAPRVVYVSQTEAAPAWGLTPFEDQQLAGLLMWVPGGIIYAGAALMMIAAWISRSSKRGGYDSHAPAV</sequence>
<gene>
    <name evidence="8" type="ORF">A7J57_09065</name>
</gene>
<evidence type="ECO:0000256" key="6">
    <source>
        <dbReference type="SAM" id="Phobius"/>
    </source>
</evidence>
<protein>
    <recommendedName>
        <fullName evidence="10">Cytochrome c oxidase assembly protein</fullName>
    </recommendedName>
</protein>
<evidence type="ECO:0000256" key="2">
    <source>
        <dbReference type="ARBA" id="ARBA00022475"/>
    </source>
</evidence>